<dbReference type="Proteomes" id="UP000250140">
    <property type="component" value="Unassembled WGS sequence"/>
</dbReference>
<reference evidence="1 2" key="1">
    <citation type="journal article" date="2016" name="Nat. Commun.">
        <title>Ectomycorrhizal ecology is imprinted in the genome of the dominant symbiotic fungus Cenococcum geophilum.</title>
        <authorList>
            <consortium name="DOE Joint Genome Institute"/>
            <person name="Peter M."/>
            <person name="Kohler A."/>
            <person name="Ohm R.A."/>
            <person name="Kuo A."/>
            <person name="Krutzmann J."/>
            <person name="Morin E."/>
            <person name="Arend M."/>
            <person name="Barry K.W."/>
            <person name="Binder M."/>
            <person name="Choi C."/>
            <person name="Clum A."/>
            <person name="Copeland A."/>
            <person name="Grisel N."/>
            <person name="Haridas S."/>
            <person name="Kipfer T."/>
            <person name="LaButti K."/>
            <person name="Lindquist E."/>
            <person name="Lipzen A."/>
            <person name="Maire R."/>
            <person name="Meier B."/>
            <person name="Mihaltcheva S."/>
            <person name="Molinier V."/>
            <person name="Murat C."/>
            <person name="Poggeler S."/>
            <person name="Quandt C.A."/>
            <person name="Sperisen C."/>
            <person name="Tritt A."/>
            <person name="Tisserant E."/>
            <person name="Crous P.W."/>
            <person name="Henrissat B."/>
            <person name="Nehls U."/>
            <person name="Egli S."/>
            <person name="Spatafora J.W."/>
            <person name="Grigoriev I.V."/>
            <person name="Martin F.M."/>
        </authorList>
    </citation>
    <scope>NUCLEOTIDE SEQUENCE [LARGE SCALE GENOMIC DNA]</scope>
    <source>
        <strain evidence="1 2">CBS 207.34</strain>
    </source>
</reference>
<sequence>MLPLQLVILRSPSLPPPPRPAHPRRTHGRQVSFRCIEISLVLELPNLHVGAGLTTLPAPYSDLSNRTAAHRATIERPPHARSAHTPAPLPLTQGMWEMNHLWGRLRQSKRSRHAFDQPSGIVKVVTPIPPPIRRIMTRLETAHGDLASPAKLENLPGQLGFPRHRERAVQSSKACLTVVDPSGRVCSSPRGPWKSWKSDDGAGSWQHQAVPALVQGRCGFSQSLQRATTTVTPVTQLTLVTYLLRLADNYFGIASQYVPGRARRAIRAVDVRVRGLMHEPTTNPSLLDHRLLCLTRVRGRRKNKSTSMSGSRAEIRPDGLILSCEAAVRRSRCCAVQKRPLPGTEPHRLLSLPYVMCLQASSLLAGVLENLTSTTPLPTHHLPPPSKFLSCLRIVTLTRRDRATPLATAIVHCANRAGHGGCAAAGPLGCWVEWVAGLDREQGIEASSIEHRASSIPHSASSIEHRASSILGALSIKVKASSSIQHGASGPSPVVFAPNALRSSSKVSKIATWHCQTVLVADLSSSLSKQRSPVAQRRCL</sequence>
<gene>
    <name evidence="1" type="ORF">AOQ84DRAFT_221605</name>
</gene>
<proteinExistence type="predicted"/>
<accession>A0A8E2F1G4</accession>
<evidence type="ECO:0000313" key="1">
    <source>
        <dbReference type="EMBL" id="OCL08706.1"/>
    </source>
</evidence>
<organism evidence="1 2">
    <name type="scientific">Glonium stellatum</name>
    <dbReference type="NCBI Taxonomy" id="574774"/>
    <lineage>
        <taxon>Eukaryota</taxon>
        <taxon>Fungi</taxon>
        <taxon>Dikarya</taxon>
        <taxon>Ascomycota</taxon>
        <taxon>Pezizomycotina</taxon>
        <taxon>Dothideomycetes</taxon>
        <taxon>Pleosporomycetidae</taxon>
        <taxon>Gloniales</taxon>
        <taxon>Gloniaceae</taxon>
        <taxon>Glonium</taxon>
    </lineage>
</organism>
<dbReference type="EMBL" id="KV749609">
    <property type="protein sequence ID" value="OCL08706.1"/>
    <property type="molecule type" value="Genomic_DNA"/>
</dbReference>
<name>A0A8E2F1G4_9PEZI</name>
<protein>
    <submittedName>
        <fullName evidence="1">Uncharacterized protein</fullName>
    </submittedName>
</protein>
<dbReference type="AlphaFoldDB" id="A0A8E2F1G4"/>
<evidence type="ECO:0000313" key="2">
    <source>
        <dbReference type="Proteomes" id="UP000250140"/>
    </source>
</evidence>
<keyword evidence="2" id="KW-1185">Reference proteome</keyword>